<reference evidence="1" key="1">
    <citation type="submission" date="2020-02" db="EMBL/GenBank/DDBJ databases">
        <authorList>
            <person name="Meier V. D."/>
        </authorList>
    </citation>
    <scope>NUCLEOTIDE SEQUENCE</scope>
    <source>
        <strain evidence="1">AVDCRST_MAG56</strain>
    </source>
</reference>
<evidence type="ECO:0000313" key="1">
    <source>
        <dbReference type="EMBL" id="CAA9343956.1"/>
    </source>
</evidence>
<accession>A0A6J4LWN9</accession>
<proteinExistence type="predicted"/>
<dbReference type="AlphaFoldDB" id="A0A6J4LWN9"/>
<protein>
    <submittedName>
        <fullName evidence="1">Uncharacterized protein</fullName>
    </submittedName>
</protein>
<organism evidence="1">
    <name type="scientific">uncultured Cytophagales bacterium</name>
    <dbReference type="NCBI Taxonomy" id="158755"/>
    <lineage>
        <taxon>Bacteria</taxon>
        <taxon>Pseudomonadati</taxon>
        <taxon>Bacteroidota</taxon>
        <taxon>Sphingobacteriia</taxon>
        <taxon>Sphingobacteriales</taxon>
        <taxon>environmental samples</taxon>
    </lineage>
</organism>
<sequence>MMHPSQMTDKQLKNLRVTLAVIIAKLKLNTARPGEGKPYFVNREGLLQYIQTLISHAMLGADRLEIPEFYYDRDKLNDYDRLKQLLASALTELQKGSGTDDPNLAGVYQALLGGLRHL</sequence>
<gene>
    <name evidence="1" type="ORF">AVDCRST_MAG56-8056</name>
</gene>
<dbReference type="EMBL" id="CADCTQ010000676">
    <property type="protein sequence ID" value="CAA9343956.1"/>
    <property type="molecule type" value="Genomic_DNA"/>
</dbReference>
<name>A0A6J4LWN9_9SPHI</name>